<proteinExistence type="inferred from homology"/>
<organism evidence="6 7">
    <name type="scientific">Colletotrichum karsti</name>
    <dbReference type="NCBI Taxonomy" id="1095194"/>
    <lineage>
        <taxon>Eukaryota</taxon>
        <taxon>Fungi</taxon>
        <taxon>Dikarya</taxon>
        <taxon>Ascomycota</taxon>
        <taxon>Pezizomycotina</taxon>
        <taxon>Sordariomycetes</taxon>
        <taxon>Hypocreomycetidae</taxon>
        <taxon>Glomerellales</taxon>
        <taxon>Glomerellaceae</taxon>
        <taxon>Colletotrichum</taxon>
        <taxon>Colletotrichum boninense species complex</taxon>
    </lineage>
</organism>
<keyword evidence="7" id="KW-1185">Reference proteome</keyword>
<name>A0A9P6LNY9_9PEZI</name>
<dbReference type="InterPro" id="IPR013595">
    <property type="entry name" value="Pept_S33_TAP-like_C"/>
</dbReference>
<feature type="chain" id="PRO_5040394647" description="Tripeptidyl aminopeptidase" evidence="3">
    <location>
        <begin position="21"/>
        <end position="554"/>
    </location>
</feature>
<reference evidence="6" key="1">
    <citation type="submission" date="2020-03" db="EMBL/GenBank/DDBJ databases">
        <authorList>
            <person name="He L."/>
        </authorList>
    </citation>
    <scope>NUCLEOTIDE SEQUENCE</scope>
    <source>
        <strain evidence="6">CkLH20</strain>
    </source>
</reference>
<evidence type="ECO:0008006" key="8">
    <source>
        <dbReference type="Google" id="ProtNLM"/>
    </source>
</evidence>
<dbReference type="EMBL" id="JAATWM020000008">
    <property type="protein sequence ID" value="KAF9879047.1"/>
    <property type="molecule type" value="Genomic_DNA"/>
</dbReference>
<keyword evidence="3" id="KW-0732">Signal</keyword>
<comment type="caution">
    <text evidence="6">The sequence shown here is derived from an EMBL/GenBank/DDBJ whole genome shotgun (WGS) entry which is preliminary data.</text>
</comment>
<evidence type="ECO:0000259" key="5">
    <source>
        <dbReference type="Pfam" id="PF08386"/>
    </source>
</evidence>
<evidence type="ECO:0000256" key="1">
    <source>
        <dbReference type="ARBA" id="ARBA00010088"/>
    </source>
</evidence>
<protein>
    <recommendedName>
        <fullName evidence="8">Tripeptidyl aminopeptidase</fullName>
    </recommendedName>
</protein>
<keyword evidence="2" id="KW-0378">Hydrolase</keyword>
<dbReference type="OrthoDB" id="425534at2759"/>
<sequence length="554" mass="58607">MKARTIATAAILLGAETTRAQNCTFETISPSKDLIWCPCEDQFLCARLDVPLDYKNPELARASVPLLKLPATPDSPDGPYRGAVLVNPGGPGVSGLDLVREGGALLRAWIGSNYDIVGFDPRGVGLGEPRLNCSTNTTTLQTRDEEPHRLVDDFYQRYIDFSADLGRRCEARAGGETGAGRYMTTAVTARDMLSFVDAFASSADGGRVVEGGGNASVLNYYGISYGTFLGQTFASMFPGRVGRVALDGVVSPEGYQANGTFPGVTHLDGVLGAFFVYCHAAGPEACAYYTGETAMDIFERWRASFARLDARGAEAEGWANASEIASALLTFKVGMLTAATGPVVSFPAMAEALVGLEAALAGGELAAWTAGLNAAIGDPGVEGRVNPEQSLGVLCSDQGNRLFGTTLEGLRPFVEQVEGQSVVGETWVQQILGCSGWSIRGREVFEGPYGGETRADLLFVSNTFDPTTPIENTVNNAPKFKGARRLTIEGLGHTASATLNQCALAVVKSYFQGTMCGRDIYCPLEAGPFNVLLNGSIQENLVAAGLADISSLYK</sequence>
<feature type="domain" description="AB hydrolase-1" evidence="4">
    <location>
        <begin position="83"/>
        <end position="249"/>
    </location>
</feature>
<dbReference type="Pfam" id="PF00561">
    <property type="entry name" value="Abhydrolase_1"/>
    <property type="match status" value="1"/>
</dbReference>
<evidence type="ECO:0000256" key="3">
    <source>
        <dbReference type="SAM" id="SignalP"/>
    </source>
</evidence>
<dbReference type="Gene3D" id="3.40.50.1820">
    <property type="entry name" value="alpha/beta hydrolase"/>
    <property type="match status" value="1"/>
</dbReference>
<dbReference type="Proteomes" id="UP000781932">
    <property type="component" value="Unassembled WGS sequence"/>
</dbReference>
<dbReference type="SUPFAM" id="SSF53474">
    <property type="entry name" value="alpha/beta-Hydrolases"/>
    <property type="match status" value="1"/>
</dbReference>
<dbReference type="RefSeq" id="XP_038748508.1">
    <property type="nucleotide sequence ID" value="XM_038885999.1"/>
</dbReference>
<comment type="similarity">
    <text evidence="1">Belongs to the peptidase S33 family.</text>
</comment>
<evidence type="ECO:0000256" key="2">
    <source>
        <dbReference type="ARBA" id="ARBA00022801"/>
    </source>
</evidence>
<gene>
    <name evidence="6" type="ORF">CkaCkLH20_03280</name>
</gene>
<feature type="signal peptide" evidence="3">
    <location>
        <begin position="1"/>
        <end position="20"/>
    </location>
</feature>
<dbReference type="InterPro" id="IPR000073">
    <property type="entry name" value="AB_hydrolase_1"/>
</dbReference>
<dbReference type="InterPro" id="IPR029058">
    <property type="entry name" value="AB_hydrolase_fold"/>
</dbReference>
<dbReference type="AlphaFoldDB" id="A0A9P6LNY9"/>
<evidence type="ECO:0000313" key="7">
    <source>
        <dbReference type="Proteomes" id="UP000781932"/>
    </source>
</evidence>
<dbReference type="GeneID" id="62159073"/>
<accession>A0A9P6LNY9</accession>
<feature type="domain" description="Peptidase S33 tripeptidyl aminopeptidase-like C-terminal" evidence="5">
    <location>
        <begin position="421"/>
        <end position="522"/>
    </location>
</feature>
<dbReference type="GO" id="GO:0016787">
    <property type="term" value="F:hydrolase activity"/>
    <property type="evidence" value="ECO:0007669"/>
    <property type="project" value="UniProtKB-KW"/>
</dbReference>
<dbReference type="PANTHER" id="PTHR43248:SF25">
    <property type="entry name" value="AB HYDROLASE-1 DOMAIN-CONTAINING PROTEIN-RELATED"/>
    <property type="match status" value="1"/>
</dbReference>
<dbReference type="Pfam" id="PF08386">
    <property type="entry name" value="Abhydrolase_4"/>
    <property type="match status" value="1"/>
</dbReference>
<evidence type="ECO:0000259" key="4">
    <source>
        <dbReference type="Pfam" id="PF00561"/>
    </source>
</evidence>
<dbReference type="PANTHER" id="PTHR43248">
    <property type="entry name" value="2-SUCCINYL-6-HYDROXY-2,4-CYCLOHEXADIENE-1-CARBOXYLATE SYNTHASE"/>
    <property type="match status" value="1"/>
</dbReference>
<evidence type="ECO:0000313" key="6">
    <source>
        <dbReference type="EMBL" id="KAF9879047.1"/>
    </source>
</evidence>
<reference evidence="6" key="2">
    <citation type="submission" date="2020-11" db="EMBL/GenBank/DDBJ databases">
        <title>Whole genome sequencing of Colletotrichum sp.</title>
        <authorList>
            <person name="Li H."/>
        </authorList>
    </citation>
    <scope>NUCLEOTIDE SEQUENCE</scope>
    <source>
        <strain evidence="6">CkLH20</strain>
    </source>
</reference>
<dbReference type="InterPro" id="IPR051601">
    <property type="entry name" value="Serine_prot/Carboxylest_S33"/>
</dbReference>